<dbReference type="PANTHER" id="PTHR30514">
    <property type="entry name" value="GLUCOKINASE"/>
    <property type="match status" value="1"/>
</dbReference>
<dbReference type="GO" id="GO:0003677">
    <property type="term" value="F:DNA binding"/>
    <property type="evidence" value="ECO:0007669"/>
    <property type="project" value="UniProtKB-KW"/>
</dbReference>
<dbReference type="Pfam" id="PF01418">
    <property type="entry name" value="HTH_6"/>
    <property type="match status" value="1"/>
</dbReference>
<keyword evidence="1" id="KW-0805">Transcription regulation</keyword>
<sequence length="263" mass="28775">MTCLLKMRAMRDQMSVNERKLADFILENTKLLRDYSSQQLADVVGVSQSSVVKFSQKLGYKGYPSLKLAVYETYAESARSQSGQGGGEGHFGQPDNPLSQLGQKKLEVLENTAGINEAENLAAAIAAIRGARCIQVSACPGSVAVAKYLTHQLLELGCWAVFVEGEQVQHRMASSLRDEDLLCIICDFGGEESLVDVANHAREHGVKVLSLTRYNYNAASIHSDIRLFVVPADENEDMQRLLFRSGQLHLVEGLVSGLLARSS</sequence>
<dbReference type="STRING" id="1769779.AUP74_02818"/>
<dbReference type="InterPro" id="IPR046348">
    <property type="entry name" value="SIS_dom_sf"/>
</dbReference>
<evidence type="ECO:0000259" key="4">
    <source>
        <dbReference type="PROSITE" id="PS51071"/>
    </source>
</evidence>
<keyword evidence="2" id="KW-0238">DNA-binding</keyword>
<dbReference type="KEGG" id="micc:AUP74_02818"/>
<evidence type="ECO:0000259" key="5">
    <source>
        <dbReference type="PROSITE" id="PS51464"/>
    </source>
</evidence>
<dbReference type="SUPFAM" id="SSF53697">
    <property type="entry name" value="SIS domain"/>
    <property type="match status" value="1"/>
</dbReference>
<evidence type="ECO:0000256" key="3">
    <source>
        <dbReference type="ARBA" id="ARBA00023163"/>
    </source>
</evidence>
<dbReference type="InterPro" id="IPR036388">
    <property type="entry name" value="WH-like_DNA-bd_sf"/>
</dbReference>
<dbReference type="Pfam" id="PF01380">
    <property type="entry name" value="SIS"/>
    <property type="match status" value="1"/>
</dbReference>
<proteinExistence type="predicted"/>
<reference evidence="7" key="1">
    <citation type="submission" date="2016-01" db="EMBL/GenBank/DDBJ databases">
        <title>Complete genome sequence of Microbulbifer sp. CCB-MM1, a halophile isolated from Matang Mangrove Forest, Perak.</title>
        <authorList>
            <person name="Moh T.H."/>
            <person name="Dinesh B."/>
            <person name="Lau N.-S."/>
            <person name="Go F."/>
            <person name="Alexander Chong S.-C."/>
        </authorList>
    </citation>
    <scope>NUCLEOTIDE SEQUENCE [LARGE SCALE GENOMIC DNA]</scope>
    <source>
        <strain evidence="7">CCB-MM1</strain>
    </source>
</reference>
<dbReference type="InterPro" id="IPR000281">
    <property type="entry name" value="HTH_RpiR"/>
</dbReference>
<dbReference type="SUPFAM" id="SSF46689">
    <property type="entry name" value="Homeodomain-like"/>
    <property type="match status" value="1"/>
</dbReference>
<dbReference type="InterPro" id="IPR047640">
    <property type="entry name" value="RpiR-like"/>
</dbReference>
<dbReference type="PROSITE" id="PS51071">
    <property type="entry name" value="HTH_RPIR"/>
    <property type="match status" value="1"/>
</dbReference>
<dbReference type="RefSeq" id="WP_069948099.1">
    <property type="nucleotide sequence ID" value="NZ_CP014143.1"/>
</dbReference>
<dbReference type="GO" id="GO:0003700">
    <property type="term" value="F:DNA-binding transcription factor activity"/>
    <property type="evidence" value="ECO:0007669"/>
    <property type="project" value="InterPro"/>
</dbReference>
<dbReference type="PANTHER" id="PTHR30514:SF17">
    <property type="entry name" value="HTH-TYPE TRANSCRIPTIONAL REGULATOR MURR"/>
    <property type="match status" value="1"/>
</dbReference>
<dbReference type="InterPro" id="IPR001347">
    <property type="entry name" value="SIS_dom"/>
</dbReference>
<dbReference type="EMBL" id="CP014143">
    <property type="protein sequence ID" value="AOS98213.1"/>
    <property type="molecule type" value="Genomic_DNA"/>
</dbReference>
<dbReference type="Gene3D" id="1.10.10.10">
    <property type="entry name" value="Winged helix-like DNA-binding domain superfamily/Winged helix DNA-binding domain"/>
    <property type="match status" value="1"/>
</dbReference>
<dbReference type="CDD" id="cd05013">
    <property type="entry name" value="SIS_RpiR"/>
    <property type="match status" value="1"/>
</dbReference>
<evidence type="ECO:0000256" key="2">
    <source>
        <dbReference type="ARBA" id="ARBA00023125"/>
    </source>
</evidence>
<protein>
    <submittedName>
        <fullName evidence="6">HTH-type transcriptional regulator MurR</fullName>
    </submittedName>
</protein>
<dbReference type="GO" id="GO:1901135">
    <property type="term" value="P:carbohydrate derivative metabolic process"/>
    <property type="evidence" value="ECO:0007669"/>
    <property type="project" value="InterPro"/>
</dbReference>
<dbReference type="PATRIC" id="fig|1769779.3.peg.2813"/>
<evidence type="ECO:0000313" key="7">
    <source>
        <dbReference type="Proteomes" id="UP000095672"/>
    </source>
</evidence>
<accession>A0A1C9WAQ6</accession>
<feature type="domain" description="SIS" evidence="5">
    <location>
        <begin position="124"/>
        <end position="263"/>
    </location>
</feature>
<evidence type="ECO:0000256" key="1">
    <source>
        <dbReference type="ARBA" id="ARBA00023015"/>
    </source>
</evidence>
<gene>
    <name evidence="6" type="primary">murR_2</name>
    <name evidence="6" type="ORF">AUP74_02818</name>
</gene>
<name>A0A1C9WAQ6_9GAMM</name>
<dbReference type="InterPro" id="IPR009057">
    <property type="entry name" value="Homeodomain-like_sf"/>
</dbReference>
<dbReference type="Gene3D" id="3.40.50.10490">
    <property type="entry name" value="Glucose-6-phosphate isomerase like protein, domain 1"/>
    <property type="match status" value="1"/>
</dbReference>
<dbReference type="PROSITE" id="PS51464">
    <property type="entry name" value="SIS"/>
    <property type="match status" value="1"/>
</dbReference>
<dbReference type="GO" id="GO:0097367">
    <property type="term" value="F:carbohydrate derivative binding"/>
    <property type="evidence" value="ECO:0007669"/>
    <property type="project" value="InterPro"/>
</dbReference>
<organism evidence="6 7">
    <name type="scientific">Microbulbifer aggregans</name>
    <dbReference type="NCBI Taxonomy" id="1769779"/>
    <lineage>
        <taxon>Bacteria</taxon>
        <taxon>Pseudomonadati</taxon>
        <taxon>Pseudomonadota</taxon>
        <taxon>Gammaproteobacteria</taxon>
        <taxon>Cellvibrionales</taxon>
        <taxon>Microbulbiferaceae</taxon>
        <taxon>Microbulbifer</taxon>
    </lineage>
</organism>
<dbReference type="OrthoDB" id="3684496at2"/>
<evidence type="ECO:0000313" key="6">
    <source>
        <dbReference type="EMBL" id="AOS98213.1"/>
    </source>
</evidence>
<dbReference type="InterPro" id="IPR035472">
    <property type="entry name" value="RpiR-like_SIS"/>
</dbReference>
<keyword evidence="7" id="KW-1185">Reference proteome</keyword>
<dbReference type="AlphaFoldDB" id="A0A1C9WAQ6"/>
<feature type="domain" description="HTH rpiR-type" evidence="4">
    <location>
        <begin position="1"/>
        <end position="77"/>
    </location>
</feature>
<keyword evidence="3" id="KW-0804">Transcription</keyword>
<dbReference type="Proteomes" id="UP000095672">
    <property type="component" value="Chromosome"/>
</dbReference>